<dbReference type="OrthoDB" id="2691125at2"/>
<evidence type="ECO:0000256" key="1">
    <source>
        <dbReference type="ARBA" id="ARBA00022729"/>
    </source>
</evidence>
<name>A0A3D8Q0J0_9BACI</name>
<keyword evidence="1" id="KW-0732">Signal</keyword>
<dbReference type="EMBL" id="PIOD01000002">
    <property type="protein sequence ID" value="RDW21562.1"/>
    <property type="molecule type" value="Genomic_DNA"/>
</dbReference>
<dbReference type="SMART" id="SM01208">
    <property type="entry name" value="G5"/>
    <property type="match status" value="1"/>
</dbReference>
<dbReference type="Pfam" id="PF04294">
    <property type="entry name" value="VanW"/>
    <property type="match status" value="1"/>
</dbReference>
<evidence type="ECO:0000313" key="4">
    <source>
        <dbReference type="Proteomes" id="UP000256520"/>
    </source>
</evidence>
<feature type="domain" description="G5" evidence="2">
    <location>
        <begin position="296"/>
        <end position="377"/>
    </location>
</feature>
<dbReference type="PANTHER" id="PTHR35788">
    <property type="entry name" value="EXPORTED PROTEIN-RELATED"/>
    <property type="match status" value="1"/>
</dbReference>
<evidence type="ECO:0000313" key="3">
    <source>
        <dbReference type="EMBL" id="RDW21562.1"/>
    </source>
</evidence>
<dbReference type="AlphaFoldDB" id="A0A3D8Q0J0"/>
<keyword evidence="4" id="KW-1185">Reference proteome</keyword>
<gene>
    <name evidence="3" type="ORF">CWR45_01425</name>
</gene>
<dbReference type="InterPro" id="IPR011098">
    <property type="entry name" value="G5_dom"/>
</dbReference>
<dbReference type="Pfam" id="PF07501">
    <property type="entry name" value="G5"/>
    <property type="match status" value="1"/>
</dbReference>
<organism evidence="3 4">
    <name type="scientific">Oceanobacillus chungangensis</name>
    <dbReference type="NCBI Taxonomy" id="1229152"/>
    <lineage>
        <taxon>Bacteria</taxon>
        <taxon>Bacillati</taxon>
        <taxon>Bacillota</taxon>
        <taxon>Bacilli</taxon>
        <taxon>Bacillales</taxon>
        <taxon>Bacillaceae</taxon>
        <taxon>Oceanobacillus</taxon>
    </lineage>
</organism>
<protein>
    <recommendedName>
        <fullName evidence="2">G5 domain-containing protein</fullName>
    </recommendedName>
</protein>
<dbReference type="Gene3D" id="2.20.230.10">
    <property type="entry name" value="Resuscitation-promoting factor rpfb"/>
    <property type="match status" value="1"/>
</dbReference>
<evidence type="ECO:0000259" key="2">
    <source>
        <dbReference type="PROSITE" id="PS51109"/>
    </source>
</evidence>
<dbReference type="RefSeq" id="WP_115748019.1">
    <property type="nucleotide sequence ID" value="NZ_PIOD01000002.1"/>
</dbReference>
<dbReference type="PANTHER" id="PTHR35788:SF1">
    <property type="entry name" value="EXPORTED PROTEIN"/>
    <property type="match status" value="1"/>
</dbReference>
<dbReference type="PROSITE" id="PS51109">
    <property type="entry name" value="G5"/>
    <property type="match status" value="1"/>
</dbReference>
<dbReference type="Proteomes" id="UP000256520">
    <property type="component" value="Unassembled WGS sequence"/>
</dbReference>
<reference evidence="4" key="1">
    <citation type="submission" date="2017-11" db="EMBL/GenBank/DDBJ databases">
        <authorList>
            <person name="Zhu W."/>
        </authorList>
    </citation>
    <scope>NUCLEOTIDE SEQUENCE [LARGE SCALE GENOMIC DNA]</scope>
    <source>
        <strain evidence="4">CAU 1051</strain>
    </source>
</reference>
<comment type="caution">
    <text evidence="3">The sequence shown here is derived from an EMBL/GenBank/DDBJ whole genome shotgun (WGS) entry which is preliminary data.</text>
</comment>
<proteinExistence type="predicted"/>
<sequence length="513" mass="57204">MKLSKNPIITIGLAFLIIYLLPNEVVEAAGKVSEGSAIAGVPLEGLTLEEAKQRLESKVEEWQREDPVIAVSEYESIAIPRNLFQFDIDAAIKQLDERTKRDWSTFFMKQKNVQLPLDVSIANDAIDWPAHVDVEKTLANAQLIASNLEESNITIKYIDGAVIEQSALAEITFSIPEASNAAINYLIEELDGLTIEAESELSFLDTITLPNGMDNSEVEMSFVASGLYALVLQTNVEIIERHQQEKVTSYAASGLDAEVNRAEEKNLLLYNPNAYAYTVHASVEDGQMIMSIHSFPEEIRYTYEFENKVEVEPRTLYRYNPDFDLGEEEVVQHGEAGVQIEVYRNELAEDGSINEHVLISRDFYFPTPEIIEVSTEVVIPEEDVTTETVVAIEESTTIPQLSLGSLTPELVPSANPECTTDQVQCEESETDPSTLLLACMMENETESVTTEPLQEADVATEEAENNPYCDLMYLYLFLSLFGNEDIQAQTEETESLIQGEEIPAGAVIEEEVQ</sequence>
<accession>A0A3D8Q0J0</accession>
<dbReference type="InterPro" id="IPR052913">
    <property type="entry name" value="Glycopeptide_resist_protein"/>
</dbReference>
<dbReference type="InterPro" id="IPR007391">
    <property type="entry name" value="Vancomycin_resist_VanW"/>
</dbReference>